<protein>
    <recommendedName>
        <fullName evidence="5">DUF2634 domain-containing protein</fullName>
    </recommendedName>
</protein>
<accession>A0A6A8LTF9</accession>
<evidence type="ECO:0008006" key="5">
    <source>
        <dbReference type="Google" id="ProtNLM"/>
    </source>
</evidence>
<comment type="caution">
    <text evidence="1">The sequence shown here is derived from an EMBL/GenBank/DDBJ whole genome shotgun (WGS) entry which is preliminary data.</text>
</comment>
<reference evidence="3 4" key="1">
    <citation type="submission" date="2019-11" db="EMBL/GenBank/DDBJ databases">
        <title>Draft Genome Sequence of Plant Growth-Promoting Rhizosphere-Associated Bacteria.</title>
        <authorList>
            <person name="Vasilyev I.Y."/>
            <person name="Radchenko V."/>
            <person name="Ilnitskaya E.V."/>
        </authorList>
    </citation>
    <scope>NUCLEOTIDE SEQUENCE [LARGE SCALE GENOMIC DNA]</scope>
    <source>
        <strain evidence="2 4">VRA_01-1sq_f</strain>
        <strain evidence="1 3">VRA_1sq_f</strain>
    </source>
</reference>
<dbReference type="Proteomes" id="UP000437575">
    <property type="component" value="Unassembled WGS sequence"/>
</dbReference>
<dbReference type="Pfam" id="PF10934">
    <property type="entry name" value="Sheath_initiator"/>
    <property type="match status" value="1"/>
</dbReference>
<evidence type="ECO:0000313" key="4">
    <source>
        <dbReference type="Proteomes" id="UP000467635"/>
    </source>
</evidence>
<organism evidence="1 3">
    <name type="scientific">Ligilactobacillus salivarius</name>
    <dbReference type="NCBI Taxonomy" id="1624"/>
    <lineage>
        <taxon>Bacteria</taxon>
        <taxon>Bacillati</taxon>
        <taxon>Bacillota</taxon>
        <taxon>Bacilli</taxon>
        <taxon>Lactobacillales</taxon>
        <taxon>Lactobacillaceae</taxon>
        <taxon>Ligilactobacillus</taxon>
    </lineage>
</organism>
<dbReference type="SUPFAM" id="SSF160719">
    <property type="entry name" value="gpW/gp25-like"/>
    <property type="match status" value="1"/>
</dbReference>
<dbReference type="Proteomes" id="UP000467635">
    <property type="component" value="Unassembled WGS sequence"/>
</dbReference>
<evidence type="ECO:0000313" key="1">
    <source>
        <dbReference type="EMBL" id="MSE05917.1"/>
    </source>
</evidence>
<dbReference type="AlphaFoldDB" id="A0A6A8LTF9"/>
<sequence length="114" mass="12862">MIDLKLDASGDLEFDRDLVLVSDIDEIKQELEIILKTNQGEFFGDTTMGLNQSEIFVKNPDLVLIANYVMQALQQQENVINAEVTSIELKNRQLFVKFNVTLNVGETISSEVVL</sequence>
<gene>
    <name evidence="2" type="ORF">GKC33_10055</name>
    <name evidence="1" type="ORF">GKC34_08925</name>
</gene>
<dbReference type="InterPro" id="IPR020288">
    <property type="entry name" value="Sheath_initiator"/>
</dbReference>
<proteinExistence type="predicted"/>
<evidence type="ECO:0000313" key="3">
    <source>
        <dbReference type="Proteomes" id="UP000437575"/>
    </source>
</evidence>
<dbReference type="EMBL" id="WKKZ01000482">
    <property type="protein sequence ID" value="MSE05917.1"/>
    <property type="molecule type" value="Genomic_DNA"/>
</dbReference>
<dbReference type="Gene3D" id="3.10.450.40">
    <property type="match status" value="1"/>
</dbReference>
<dbReference type="EMBL" id="WKKX01000567">
    <property type="protein sequence ID" value="MSE09017.1"/>
    <property type="molecule type" value="Genomic_DNA"/>
</dbReference>
<name>A0A6A8LTF9_9LACO</name>
<evidence type="ECO:0000313" key="2">
    <source>
        <dbReference type="EMBL" id="MSE09017.1"/>
    </source>
</evidence>